<name>A0A1H2CX40_9ACTN</name>
<evidence type="ECO:0000313" key="1">
    <source>
        <dbReference type="EMBL" id="SDT74847.1"/>
    </source>
</evidence>
<dbReference type="EMBL" id="LT629758">
    <property type="protein sequence ID" value="SDT74847.1"/>
    <property type="molecule type" value="Genomic_DNA"/>
</dbReference>
<evidence type="ECO:0000313" key="2">
    <source>
        <dbReference type="Proteomes" id="UP000198688"/>
    </source>
</evidence>
<gene>
    <name evidence="1" type="ORF">SAMN04489716_7114</name>
</gene>
<dbReference type="AlphaFoldDB" id="A0A1H2CX40"/>
<dbReference type="RefSeq" id="WP_092558063.1">
    <property type="nucleotide sequence ID" value="NZ_BOMJ01000050.1"/>
</dbReference>
<proteinExistence type="predicted"/>
<keyword evidence="2" id="KW-1185">Reference proteome</keyword>
<accession>A0A1H2CX40</accession>
<dbReference type="Proteomes" id="UP000198688">
    <property type="component" value="Chromosome I"/>
</dbReference>
<dbReference type="OrthoDB" id="3298018at2"/>
<protein>
    <submittedName>
        <fullName evidence="1">Uncharacterized protein</fullName>
    </submittedName>
</protein>
<sequence>MTEPDVPSVLAGMPTFEWDSDQAVRYEVAVEAISQAVAAYTALVNQARTRGDSAEAERLAGLRADCTQERNALRSTDFAALNATVRRYRDLIESLRAQAR</sequence>
<reference evidence="1 2" key="1">
    <citation type="submission" date="2016-10" db="EMBL/GenBank/DDBJ databases">
        <authorList>
            <person name="de Groot N.N."/>
        </authorList>
    </citation>
    <scope>NUCLEOTIDE SEQUENCE [LARGE SCALE GENOMIC DNA]</scope>
    <source>
        <strain evidence="1 2">DSM 43941</strain>
    </source>
</reference>
<organism evidence="1 2">
    <name type="scientific">Actinoplanes derwentensis</name>
    <dbReference type="NCBI Taxonomy" id="113562"/>
    <lineage>
        <taxon>Bacteria</taxon>
        <taxon>Bacillati</taxon>
        <taxon>Actinomycetota</taxon>
        <taxon>Actinomycetes</taxon>
        <taxon>Micromonosporales</taxon>
        <taxon>Micromonosporaceae</taxon>
        <taxon>Actinoplanes</taxon>
    </lineage>
</organism>